<accession>A0A6L2K3V6</accession>
<sequence length="301" mass="34614">MAQEKSSRRYTSRHEQHHKEDLKITFEDFWSDNNEDDPEEANKTCFMAVGSLKAQRNNRPQVDSWNANITNNVVALDSSTVNEPNTYHNKDIGEDESPLSFGEKNKSMLLKKRNKHQIIIHIFEDDIIFGSACEILCDEFVKCMHDKFKMNKLEDLKSILNLQITQGDNGIFISESKYLRSCLKKFDLENAKSIKTPIVSLCARFQDNHKESYMDAILHSDHAGDYADKKSTSEICTFVGGCLTQWCCKKQTALAISTTEFEYVTAGRACQQDLCMKQAIKDYNIQWKDVLRHCDNKGKIE</sequence>
<name>A0A6L2K3V6_TANCI</name>
<dbReference type="PANTHER" id="PTHR11439:SF483">
    <property type="entry name" value="PEPTIDE SYNTHASE GLIP-LIKE, PUTATIVE (AFU_ORTHOLOGUE AFUA_3G12920)-RELATED"/>
    <property type="match status" value="1"/>
</dbReference>
<dbReference type="Pfam" id="PF07727">
    <property type="entry name" value="RVT_2"/>
    <property type="match status" value="1"/>
</dbReference>
<organism evidence="2">
    <name type="scientific">Tanacetum cinerariifolium</name>
    <name type="common">Dalmatian daisy</name>
    <name type="synonym">Chrysanthemum cinerariifolium</name>
    <dbReference type="NCBI Taxonomy" id="118510"/>
    <lineage>
        <taxon>Eukaryota</taxon>
        <taxon>Viridiplantae</taxon>
        <taxon>Streptophyta</taxon>
        <taxon>Embryophyta</taxon>
        <taxon>Tracheophyta</taxon>
        <taxon>Spermatophyta</taxon>
        <taxon>Magnoliopsida</taxon>
        <taxon>eudicotyledons</taxon>
        <taxon>Gunneridae</taxon>
        <taxon>Pentapetalae</taxon>
        <taxon>asterids</taxon>
        <taxon>campanulids</taxon>
        <taxon>Asterales</taxon>
        <taxon>Asteraceae</taxon>
        <taxon>Asteroideae</taxon>
        <taxon>Anthemideae</taxon>
        <taxon>Anthemidinae</taxon>
        <taxon>Tanacetum</taxon>
    </lineage>
</organism>
<evidence type="ECO:0000259" key="1">
    <source>
        <dbReference type="Pfam" id="PF07727"/>
    </source>
</evidence>
<feature type="domain" description="Reverse transcriptase Ty1/copia-type" evidence="1">
    <location>
        <begin position="106"/>
        <end position="199"/>
    </location>
</feature>
<evidence type="ECO:0000313" key="2">
    <source>
        <dbReference type="EMBL" id="GEU42745.1"/>
    </source>
</evidence>
<reference evidence="2" key="1">
    <citation type="journal article" date="2019" name="Sci. Rep.">
        <title>Draft genome of Tanacetum cinerariifolium, the natural source of mosquito coil.</title>
        <authorList>
            <person name="Yamashiro T."/>
            <person name="Shiraishi A."/>
            <person name="Satake H."/>
            <person name="Nakayama K."/>
        </authorList>
    </citation>
    <scope>NUCLEOTIDE SEQUENCE</scope>
</reference>
<dbReference type="PANTHER" id="PTHR11439">
    <property type="entry name" value="GAG-POL-RELATED RETROTRANSPOSON"/>
    <property type="match status" value="1"/>
</dbReference>
<gene>
    <name evidence="2" type="ORF">Tci_014723</name>
</gene>
<protein>
    <recommendedName>
        <fullName evidence="1">Reverse transcriptase Ty1/copia-type domain-containing protein</fullName>
    </recommendedName>
</protein>
<proteinExistence type="predicted"/>
<dbReference type="CDD" id="cd09272">
    <property type="entry name" value="RNase_HI_RT_Ty1"/>
    <property type="match status" value="1"/>
</dbReference>
<comment type="caution">
    <text evidence="2">The sequence shown here is derived from an EMBL/GenBank/DDBJ whole genome shotgun (WGS) entry which is preliminary data.</text>
</comment>
<dbReference type="EMBL" id="BKCJ010001610">
    <property type="protein sequence ID" value="GEU42745.1"/>
    <property type="molecule type" value="Genomic_DNA"/>
</dbReference>
<dbReference type="InterPro" id="IPR013103">
    <property type="entry name" value="RVT_2"/>
</dbReference>
<dbReference type="AlphaFoldDB" id="A0A6L2K3V6"/>